<dbReference type="Proteomes" id="UP000274391">
    <property type="component" value="Unassembled WGS sequence"/>
</dbReference>
<evidence type="ECO:0000313" key="1">
    <source>
        <dbReference type="EMBL" id="RRJ85897.1"/>
    </source>
</evidence>
<evidence type="ECO:0000313" key="2">
    <source>
        <dbReference type="Proteomes" id="UP000274391"/>
    </source>
</evidence>
<dbReference type="OrthoDB" id="5081443at2"/>
<keyword evidence="2" id="KW-1185">Reference proteome</keyword>
<name>A0A3P3VU96_9MICO</name>
<dbReference type="AlphaFoldDB" id="A0A3P3VU96"/>
<protein>
    <submittedName>
        <fullName evidence="1">Uncharacterized protein</fullName>
    </submittedName>
</protein>
<sequence>MPTGVGIDAMTVGGNIVGRTALDDRMLVRSGFHNLGIVMGCRVTGSATAMAYVLDSGADPVSVAVASRGGADGATTFPIASGTVTTTAAPASGSRIDLIWARQNDPSKGDADNLVTSGVTQGNAAPTPVAPALPAGAVELARALVPSGATRGSATTLTPGPRAIPYGASLGVLHSFRDVRNSALPDAVETVGAGSFVLPTARTLEFRIMPSLMPTASGARGAQFFRAALDDIDRATFVAQVDGASTQTFIWTAEVPAGEHTVAYKRLKRDGQSARGLYGAYQGEVYQGTVFQVIDLGAA</sequence>
<gene>
    <name evidence="1" type="ORF">EG850_10940</name>
</gene>
<accession>A0A3P3VU96</accession>
<dbReference type="EMBL" id="RQVS01000014">
    <property type="protein sequence ID" value="RRJ85897.1"/>
    <property type="molecule type" value="Genomic_DNA"/>
</dbReference>
<comment type="caution">
    <text evidence="1">The sequence shown here is derived from an EMBL/GenBank/DDBJ whole genome shotgun (WGS) entry which is preliminary data.</text>
</comment>
<reference evidence="1 2" key="1">
    <citation type="submission" date="2018-11" db="EMBL/GenBank/DDBJ databases">
        <title>YIM 102482-1 draft genome.</title>
        <authorList>
            <person name="Li G."/>
            <person name="Jiang Y."/>
        </authorList>
    </citation>
    <scope>NUCLEOTIDE SEQUENCE [LARGE SCALE GENOMIC DNA]</scope>
    <source>
        <strain evidence="1 2">YIM 102482-1</strain>
    </source>
</reference>
<organism evidence="1 2">
    <name type="scientific">Gulosibacter macacae</name>
    <dbReference type="NCBI Taxonomy" id="2488791"/>
    <lineage>
        <taxon>Bacteria</taxon>
        <taxon>Bacillati</taxon>
        <taxon>Actinomycetota</taxon>
        <taxon>Actinomycetes</taxon>
        <taxon>Micrococcales</taxon>
        <taxon>Microbacteriaceae</taxon>
        <taxon>Gulosibacter</taxon>
    </lineage>
</organism>
<dbReference type="RefSeq" id="WP_124973414.1">
    <property type="nucleotide sequence ID" value="NZ_RQVS01000014.1"/>
</dbReference>
<proteinExistence type="predicted"/>